<dbReference type="PANTHER" id="PTHR42815:SF2">
    <property type="entry name" value="FAD-BINDING, PUTATIVE (AFU_ORTHOLOGUE AFUA_6G07600)-RELATED"/>
    <property type="match status" value="1"/>
</dbReference>
<dbReference type="Pfam" id="PF00175">
    <property type="entry name" value="NAD_binding_1"/>
    <property type="match status" value="1"/>
</dbReference>
<dbReference type="Gene3D" id="2.30.110.10">
    <property type="entry name" value="Electron Transport, Fmn-binding Protein, Chain A"/>
    <property type="match status" value="1"/>
</dbReference>
<dbReference type="InterPro" id="IPR001433">
    <property type="entry name" value="OxRdtase_FAD/NAD-bd"/>
</dbReference>
<dbReference type="Gene3D" id="2.40.30.10">
    <property type="entry name" value="Translation factors"/>
    <property type="match status" value="1"/>
</dbReference>
<dbReference type="STRING" id="1108050.A0A0B7G485"/>
<dbReference type="InterPro" id="IPR039261">
    <property type="entry name" value="FNR_nucleotide-bd"/>
</dbReference>
<dbReference type="Gene3D" id="3.40.50.80">
    <property type="entry name" value="Nucleotide-binding domain of ferredoxin-NADP reductase (FNR) module"/>
    <property type="match status" value="1"/>
</dbReference>
<proteinExistence type="predicted"/>
<dbReference type="OrthoDB" id="436496at2759"/>
<dbReference type="Proteomes" id="UP000059188">
    <property type="component" value="Unassembled WGS sequence"/>
</dbReference>
<sequence>MFEEATTALLGWHPGEHWVQSKLNVAQAVRFAYTGVRDHLPLQHRTFHTSNIAFLPLTTLDSEGRPWTSLVTSKEGKVGFVESPSEVELVISADLWDGDPARENLNKGRGELVAGLGIEWATRRRNKFAGVIRSVEWNEDGKMRLDMKVTQTLGNCPKYINVRTVGPSSTAPHVVYNKPTLGLDERLPDELINFIHRADTIFIGTTYVADPKQEESFPSHVGTNQRGGRVGFVRVRKDGLTLVLPDYSGNRFYNSLGNVHTTPLAGITILDFITGDILYITGRAQNVFDQSAREIMDRTNLVTLIATTGYTFVKNAMPVRQLPGTSVVPSPYSPPIRYLVEEKSISKVDDETTLLLERIQLHSSNLATFWFIPSTSVEVKPGQAAIIDMTPFVGRREYTHMARQAGEEKLLNDDGVRTWTISGQSPTGALQLTIREKQGGYVTSRLFEIAKKMAQMMPGLLEDARPVGLQVSLIGIDGDFVLPSEGKRLLWVAGGVGVTPFLAMLKGMTRSSERWDVVLVLATRRLDVEVLGRLVSEALAGLHSASLNLRVVTYSNGLQEDLLIDFGTLHDGSKVPVTIHDSRIAREDLASNDVDAKGREVYVCGPLEMEELVISGLQEVGIDSKSVHRENFAY</sequence>
<evidence type="ECO:0000313" key="3">
    <source>
        <dbReference type="Proteomes" id="UP000059188"/>
    </source>
</evidence>
<dbReference type="PANTHER" id="PTHR42815">
    <property type="entry name" value="FAD-BINDING, PUTATIVE (AFU_ORTHOLOGUE AFUA_6G07600)-RELATED"/>
    <property type="match status" value="1"/>
</dbReference>
<accession>A0A0B7G485</accession>
<evidence type="ECO:0000313" key="2">
    <source>
        <dbReference type="EMBL" id="CEL63267.1"/>
    </source>
</evidence>
<gene>
    <name evidence="2" type="ORF">RSOLAG1IB_05310</name>
</gene>
<dbReference type="GO" id="GO:0016491">
    <property type="term" value="F:oxidoreductase activity"/>
    <property type="evidence" value="ECO:0007669"/>
    <property type="project" value="InterPro"/>
</dbReference>
<feature type="domain" description="Oxidoreductase FAD/NAD(P)-binding" evidence="1">
    <location>
        <begin position="492"/>
        <end position="612"/>
    </location>
</feature>
<dbReference type="SUPFAM" id="SSF52343">
    <property type="entry name" value="Ferredoxin reductase-like, C-terminal NADP-linked domain"/>
    <property type="match status" value="1"/>
</dbReference>
<evidence type="ECO:0000259" key="1">
    <source>
        <dbReference type="Pfam" id="PF00175"/>
    </source>
</evidence>
<dbReference type="EMBL" id="LN679107">
    <property type="protein sequence ID" value="CEL63267.1"/>
    <property type="molecule type" value="Genomic_DNA"/>
</dbReference>
<dbReference type="AlphaFoldDB" id="A0A0B7G485"/>
<reference evidence="2 3" key="1">
    <citation type="submission" date="2014-11" db="EMBL/GenBank/DDBJ databases">
        <authorList>
            <person name="Wibberg Daniel"/>
        </authorList>
    </citation>
    <scope>NUCLEOTIDE SEQUENCE [LARGE SCALE GENOMIC DNA]</scope>
    <source>
        <strain evidence="2">Rhizoctonia solani AG1-IB 7/3/14</strain>
    </source>
</reference>
<organism evidence="2 3">
    <name type="scientific">Thanatephorus cucumeris (strain AG1-IB / isolate 7/3/14)</name>
    <name type="common">Lettuce bottom rot fungus</name>
    <name type="synonym">Rhizoctonia solani</name>
    <dbReference type="NCBI Taxonomy" id="1108050"/>
    <lineage>
        <taxon>Eukaryota</taxon>
        <taxon>Fungi</taxon>
        <taxon>Dikarya</taxon>
        <taxon>Basidiomycota</taxon>
        <taxon>Agaricomycotina</taxon>
        <taxon>Agaricomycetes</taxon>
        <taxon>Cantharellales</taxon>
        <taxon>Ceratobasidiaceae</taxon>
        <taxon>Rhizoctonia</taxon>
        <taxon>Rhizoctonia solani AG-1</taxon>
    </lineage>
</organism>
<keyword evidence="3" id="KW-1185">Reference proteome</keyword>
<name>A0A0B7G485_THACB</name>
<dbReference type="InterPro" id="IPR012349">
    <property type="entry name" value="Split_barrel_FMN-bd"/>
</dbReference>
<protein>
    <recommendedName>
        <fullName evidence="1">Oxidoreductase FAD/NAD(P)-binding domain-containing protein</fullName>
    </recommendedName>
</protein>